<reference evidence="1" key="2">
    <citation type="journal article" date="2015" name="Fish Shellfish Immunol.">
        <title>Early steps in the European eel (Anguilla anguilla)-Vibrio vulnificus interaction in the gills: Role of the RtxA13 toxin.</title>
        <authorList>
            <person name="Callol A."/>
            <person name="Pajuelo D."/>
            <person name="Ebbesson L."/>
            <person name="Teles M."/>
            <person name="MacKenzie S."/>
            <person name="Amaro C."/>
        </authorList>
    </citation>
    <scope>NUCLEOTIDE SEQUENCE</scope>
</reference>
<sequence length="97" mass="10803">MALVCLLEDCCGYRNAAMTGDCENGDENTAPFARCENKSAFRRHSCGPETHAWKEQVLLCCEFGGGDCSVPQSQTFLHFRVSSPFFCITVYFSESNE</sequence>
<accession>A0A0E9WW56</accession>
<proteinExistence type="predicted"/>
<organism evidence="1">
    <name type="scientific">Anguilla anguilla</name>
    <name type="common">European freshwater eel</name>
    <name type="synonym">Muraena anguilla</name>
    <dbReference type="NCBI Taxonomy" id="7936"/>
    <lineage>
        <taxon>Eukaryota</taxon>
        <taxon>Metazoa</taxon>
        <taxon>Chordata</taxon>
        <taxon>Craniata</taxon>
        <taxon>Vertebrata</taxon>
        <taxon>Euteleostomi</taxon>
        <taxon>Actinopterygii</taxon>
        <taxon>Neopterygii</taxon>
        <taxon>Teleostei</taxon>
        <taxon>Anguilliformes</taxon>
        <taxon>Anguillidae</taxon>
        <taxon>Anguilla</taxon>
    </lineage>
</organism>
<name>A0A0E9WW56_ANGAN</name>
<protein>
    <submittedName>
        <fullName evidence="1">Uncharacterized protein</fullName>
    </submittedName>
</protein>
<dbReference type="EMBL" id="GBXM01014767">
    <property type="protein sequence ID" value="JAH93810.1"/>
    <property type="molecule type" value="Transcribed_RNA"/>
</dbReference>
<dbReference type="AlphaFoldDB" id="A0A0E9WW56"/>
<evidence type="ECO:0000313" key="1">
    <source>
        <dbReference type="EMBL" id="JAH93810.1"/>
    </source>
</evidence>
<reference evidence="1" key="1">
    <citation type="submission" date="2014-11" db="EMBL/GenBank/DDBJ databases">
        <authorList>
            <person name="Amaro Gonzalez C."/>
        </authorList>
    </citation>
    <scope>NUCLEOTIDE SEQUENCE</scope>
</reference>